<dbReference type="SUPFAM" id="SSF57783">
    <property type="entry name" value="Zinc beta-ribbon"/>
    <property type="match status" value="1"/>
</dbReference>
<keyword evidence="3" id="KW-0862">Zinc</keyword>
<evidence type="ECO:0000256" key="2">
    <source>
        <dbReference type="ARBA" id="ARBA00022771"/>
    </source>
</evidence>
<dbReference type="PANTHER" id="PTHR30313">
    <property type="entry name" value="DNA PRIMASE"/>
    <property type="match status" value="1"/>
</dbReference>
<evidence type="ECO:0000313" key="5">
    <source>
        <dbReference type="EMBL" id="MDQ0339700.1"/>
    </source>
</evidence>
<dbReference type="SMART" id="SM00400">
    <property type="entry name" value="ZnF_CHCC"/>
    <property type="match status" value="1"/>
</dbReference>
<dbReference type="Proteomes" id="UP001232445">
    <property type="component" value="Unassembled WGS sequence"/>
</dbReference>
<feature type="domain" description="Zinc finger CHC2-type" evidence="4">
    <location>
        <begin position="37"/>
        <end position="87"/>
    </location>
</feature>
<dbReference type="RefSeq" id="WP_307340098.1">
    <property type="nucleotide sequence ID" value="NZ_JAUSUQ010000009.1"/>
</dbReference>
<comment type="caution">
    <text evidence="5">The sequence shown here is derived from an EMBL/GenBank/DDBJ whole genome shotgun (WGS) entry which is preliminary data.</text>
</comment>
<evidence type="ECO:0000313" key="6">
    <source>
        <dbReference type="Proteomes" id="UP001232445"/>
    </source>
</evidence>
<protein>
    <submittedName>
        <fullName evidence="5">DNA primase</fullName>
    </submittedName>
</protein>
<dbReference type="InterPro" id="IPR050219">
    <property type="entry name" value="DnaG_primase"/>
</dbReference>
<evidence type="ECO:0000256" key="1">
    <source>
        <dbReference type="ARBA" id="ARBA00022723"/>
    </source>
</evidence>
<dbReference type="InterPro" id="IPR002694">
    <property type="entry name" value="Znf_CHC2"/>
</dbReference>
<keyword evidence="2" id="KW-0863">Zinc-finger</keyword>
<dbReference type="InterPro" id="IPR036977">
    <property type="entry name" value="DNA_primase_Znf_CHC2"/>
</dbReference>
<organism evidence="5 6">
    <name type="scientific">Caldalkalibacillus uzonensis</name>
    <dbReference type="NCBI Taxonomy" id="353224"/>
    <lineage>
        <taxon>Bacteria</taxon>
        <taxon>Bacillati</taxon>
        <taxon>Bacillota</taxon>
        <taxon>Bacilli</taxon>
        <taxon>Bacillales</taxon>
        <taxon>Bacillaceae</taxon>
        <taxon>Caldalkalibacillus</taxon>
    </lineage>
</organism>
<dbReference type="PANTHER" id="PTHR30313:SF2">
    <property type="entry name" value="DNA PRIMASE"/>
    <property type="match status" value="1"/>
</dbReference>
<dbReference type="EMBL" id="JAUSUQ010000009">
    <property type="protein sequence ID" value="MDQ0339700.1"/>
    <property type="molecule type" value="Genomic_DNA"/>
</dbReference>
<evidence type="ECO:0000259" key="4">
    <source>
        <dbReference type="SMART" id="SM00400"/>
    </source>
</evidence>
<proteinExistence type="predicted"/>
<dbReference type="Gene3D" id="3.90.580.10">
    <property type="entry name" value="Zinc finger, CHC2-type domain"/>
    <property type="match status" value="1"/>
</dbReference>
<evidence type="ECO:0000256" key="3">
    <source>
        <dbReference type="ARBA" id="ARBA00022833"/>
    </source>
</evidence>
<name>A0ABU0CTE4_9BACI</name>
<sequence length="208" mass="23864">MIELIKASVPITEALEHYTNVDLSRINTTRERFNIRCSFHDDRQPSFTIYTDTNRWKCWAGCGQGDVIDLVAKAQGIPLGQAVRLLTEQMGLHKGPQKKKVTKLVKKQLSDKKVISEYKNLLQETFQILLKVEKQINQRIKKVKNITEAENSAELYHKKAYISHLLNCIAYGDEQEQAYAVYMAQQWLDNEIKEAGKDERASTDHIAG</sequence>
<dbReference type="Pfam" id="PF01807">
    <property type="entry name" value="Zn_ribbon_DnaG"/>
    <property type="match status" value="1"/>
</dbReference>
<reference evidence="5 6" key="1">
    <citation type="submission" date="2023-07" db="EMBL/GenBank/DDBJ databases">
        <title>Genomic Encyclopedia of Type Strains, Phase IV (KMG-IV): sequencing the most valuable type-strain genomes for metagenomic binning, comparative biology and taxonomic classification.</title>
        <authorList>
            <person name="Goeker M."/>
        </authorList>
    </citation>
    <scope>NUCLEOTIDE SEQUENCE [LARGE SCALE GENOMIC DNA]</scope>
    <source>
        <strain evidence="5 6">DSM 17740</strain>
    </source>
</reference>
<keyword evidence="6" id="KW-1185">Reference proteome</keyword>
<keyword evidence="1" id="KW-0479">Metal-binding</keyword>
<gene>
    <name evidence="5" type="ORF">J2S00_002493</name>
</gene>
<accession>A0ABU0CTE4</accession>